<evidence type="ECO:0000313" key="1">
    <source>
        <dbReference type="EMBL" id="KKL58678.1"/>
    </source>
</evidence>
<dbReference type="EMBL" id="LAZR01029740">
    <property type="protein sequence ID" value="KKL58678.1"/>
    <property type="molecule type" value="Genomic_DNA"/>
</dbReference>
<reference evidence="1" key="1">
    <citation type="journal article" date="2015" name="Nature">
        <title>Complex archaea that bridge the gap between prokaryotes and eukaryotes.</title>
        <authorList>
            <person name="Spang A."/>
            <person name="Saw J.H."/>
            <person name="Jorgensen S.L."/>
            <person name="Zaremba-Niedzwiedzka K."/>
            <person name="Martijn J."/>
            <person name="Lind A.E."/>
            <person name="van Eijk R."/>
            <person name="Schleper C."/>
            <person name="Guy L."/>
            <person name="Ettema T.J."/>
        </authorList>
    </citation>
    <scope>NUCLEOTIDE SEQUENCE</scope>
</reference>
<protein>
    <submittedName>
        <fullName evidence="1">Uncharacterized protein</fullName>
    </submittedName>
</protein>
<gene>
    <name evidence="1" type="ORF">LCGC14_2223000</name>
</gene>
<proteinExistence type="predicted"/>
<name>A0A0F9DAG7_9ZZZZ</name>
<comment type="caution">
    <text evidence="1">The sequence shown here is derived from an EMBL/GenBank/DDBJ whole genome shotgun (WGS) entry which is preliminary data.</text>
</comment>
<feature type="non-terminal residue" evidence="1">
    <location>
        <position position="152"/>
    </location>
</feature>
<accession>A0A0F9DAG7</accession>
<sequence>MKKFKHVILTRFNLGVYDREDADEWMSNRMWMFRATRLSVLSQEEEFEWVICVDYLTPKQYLRDIDIDDRITLTYLHPKDYFKQRYIEEPWVITTRLDNDDLYKPGAIKAIQDCFTEQEIIIDLKYEQYELNTGSYYDSDRPNPNGPFLSLV</sequence>
<organism evidence="1">
    <name type="scientific">marine sediment metagenome</name>
    <dbReference type="NCBI Taxonomy" id="412755"/>
    <lineage>
        <taxon>unclassified sequences</taxon>
        <taxon>metagenomes</taxon>
        <taxon>ecological metagenomes</taxon>
    </lineage>
</organism>
<dbReference type="AlphaFoldDB" id="A0A0F9DAG7"/>